<evidence type="ECO:0000313" key="3">
    <source>
        <dbReference type="Proteomes" id="UP000579945"/>
    </source>
</evidence>
<evidence type="ECO:0000256" key="1">
    <source>
        <dbReference type="SAM" id="MobiDB-lite"/>
    </source>
</evidence>
<dbReference type="Proteomes" id="UP000579945">
    <property type="component" value="Unassembled WGS sequence"/>
</dbReference>
<comment type="caution">
    <text evidence="2">The sequence shown here is derived from an EMBL/GenBank/DDBJ whole genome shotgun (WGS) entry which is preliminary data.</text>
</comment>
<keyword evidence="3" id="KW-1185">Reference proteome</keyword>
<proteinExistence type="predicted"/>
<protein>
    <submittedName>
        <fullName evidence="2">Uncharacterized protein</fullName>
    </submittedName>
</protein>
<accession>A0A7W5VIC0</accession>
<dbReference type="AlphaFoldDB" id="A0A7W5VIC0"/>
<name>A0A7W5VIC0_9ACTN</name>
<sequence length="240" mass="25924">MSCPPPPKSTFRGCPARRSGTTGPTVPELFVAIPRCRAKCPAPRDRQPRIVQHRTDDPGLSSAAIRRHRATCPAPPDRRSRGCSWRSRDAERNVQHHGIGDPGSSSTGRTIWVVRRGDPATPGDVSGTTGPTVPRLLVAIPRCRAKRPASPDRRSRLVRRRPEGWSRLVRRRPEGWSGGDGELSGAVQGVIGVARFGPLRWDGPEVAGCGLVSGDMRQAISFRPSSLPPIDAQAGSPTPR</sequence>
<feature type="region of interest" description="Disordered" evidence="1">
    <location>
        <begin position="1"/>
        <end position="26"/>
    </location>
</feature>
<organism evidence="2 3">
    <name type="scientific">Nonomuraea dietziae</name>
    <dbReference type="NCBI Taxonomy" id="65515"/>
    <lineage>
        <taxon>Bacteria</taxon>
        <taxon>Bacillati</taxon>
        <taxon>Actinomycetota</taxon>
        <taxon>Actinomycetes</taxon>
        <taxon>Streptosporangiales</taxon>
        <taxon>Streptosporangiaceae</taxon>
        <taxon>Nonomuraea</taxon>
    </lineage>
</organism>
<feature type="compositionally biased region" description="Basic and acidic residues" evidence="1">
    <location>
        <begin position="76"/>
        <end position="86"/>
    </location>
</feature>
<gene>
    <name evidence="2" type="ORF">FHR33_008490</name>
</gene>
<evidence type="ECO:0000313" key="2">
    <source>
        <dbReference type="EMBL" id="MBB3732630.1"/>
    </source>
</evidence>
<feature type="region of interest" description="Disordered" evidence="1">
    <location>
        <begin position="52"/>
        <end position="86"/>
    </location>
</feature>
<reference evidence="2 3" key="1">
    <citation type="submission" date="2020-08" db="EMBL/GenBank/DDBJ databases">
        <title>Sequencing the genomes of 1000 actinobacteria strains.</title>
        <authorList>
            <person name="Klenk H.-P."/>
        </authorList>
    </citation>
    <scope>NUCLEOTIDE SEQUENCE [LARGE SCALE GENOMIC DNA]</scope>
    <source>
        <strain evidence="2 3">DSM 44320</strain>
    </source>
</reference>
<dbReference type="EMBL" id="JACIBV010000001">
    <property type="protein sequence ID" value="MBB3732630.1"/>
    <property type="molecule type" value="Genomic_DNA"/>
</dbReference>